<dbReference type="PANTHER" id="PTHR23101">
    <property type="entry name" value="RAB GDP/GTP EXCHANGE FACTOR"/>
    <property type="match status" value="1"/>
</dbReference>
<proteinExistence type="inferred from homology"/>
<dbReference type="Gene3D" id="1.10.506.10">
    <property type="entry name" value="GTPase Activation - p120gap, domain 1"/>
    <property type="match status" value="1"/>
</dbReference>
<feature type="domain" description="Ras-GAP" evidence="10">
    <location>
        <begin position="159"/>
        <end position="362"/>
    </location>
</feature>
<dbReference type="SUPFAM" id="SSF109993">
    <property type="entry name" value="VPS9 domain"/>
    <property type="match status" value="1"/>
</dbReference>
<reference evidence="12 13" key="1">
    <citation type="submission" date="2020-11" db="EMBL/GenBank/DDBJ databases">
        <authorList>
            <person name="Wallbank WR R."/>
            <person name="Pardo Diaz C."/>
            <person name="Kozak K."/>
            <person name="Martin S."/>
            <person name="Jiggins C."/>
            <person name="Moest M."/>
            <person name="Warren A I."/>
            <person name="Generalovic N T."/>
            <person name="Byers J.R.P. K."/>
            <person name="Montejo-Kovacevich G."/>
            <person name="Yen C E."/>
        </authorList>
    </citation>
    <scope>NUCLEOTIDE SEQUENCE [LARGE SCALE GENOMIC DNA]</scope>
</reference>
<feature type="compositionally biased region" description="Polar residues" evidence="9">
    <location>
        <begin position="468"/>
        <end position="485"/>
    </location>
</feature>
<dbReference type="OrthoDB" id="10264848at2759"/>
<feature type="compositionally biased region" description="Polar residues" evidence="9">
    <location>
        <begin position="653"/>
        <end position="663"/>
    </location>
</feature>
<dbReference type="PANTHER" id="PTHR23101:SF25">
    <property type="entry name" value="GTPASE-ACTIVATING PROTEIN AND VPS9 DOMAIN-CONTAINING PROTEIN 1"/>
    <property type="match status" value="1"/>
</dbReference>
<dbReference type="EMBL" id="LR899012">
    <property type="protein sequence ID" value="CAD7087399.1"/>
    <property type="molecule type" value="Genomic_DNA"/>
</dbReference>
<evidence type="ECO:0000313" key="13">
    <source>
        <dbReference type="Proteomes" id="UP000594454"/>
    </source>
</evidence>
<protein>
    <recommendedName>
        <fullName evidence="8">Receptor-mediated endocytosis protein 6 homolog</fullName>
    </recommendedName>
</protein>
<gene>
    <name evidence="12" type="ORF">HERILL_LOCUS10109</name>
</gene>
<dbReference type="Pfam" id="PF00616">
    <property type="entry name" value="RasGAP"/>
    <property type="match status" value="1"/>
</dbReference>
<keyword evidence="13" id="KW-1185">Reference proteome</keyword>
<dbReference type="GO" id="GO:0051049">
    <property type="term" value="P:regulation of transport"/>
    <property type="evidence" value="ECO:0007669"/>
    <property type="project" value="UniProtKB-ARBA"/>
</dbReference>
<comment type="subcellular location">
    <subcellularLocation>
        <location evidence="1">Membrane</location>
        <topology evidence="1">Peripheral membrane protein</topology>
    </subcellularLocation>
</comment>
<feature type="region of interest" description="Disordered" evidence="9">
    <location>
        <begin position="1113"/>
        <end position="1155"/>
    </location>
</feature>
<evidence type="ECO:0000256" key="7">
    <source>
        <dbReference type="ARBA" id="ARBA00053914"/>
    </source>
</evidence>
<dbReference type="InterPro" id="IPR037191">
    <property type="entry name" value="VPS9_dom_sf"/>
</dbReference>
<dbReference type="InterPro" id="IPR008936">
    <property type="entry name" value="Rho_GTPase_activation_prot"/>
</dbReference>
<dbReference type="InterPro" id="IPR001936">
    <property type="entry name" value="RasGAP_dom"/>
</dbReference>
<keyword evidence="3" id="KW-0343">GTPase activation</keyword>
<dbReference type="Gene3D" id="1.20.1050.80">
    <property type="entry name" value="VPS9 domain"/>
    <property type="match status" value="1"/>
</dbReference>
<evidence type="ECO:0000256" key="5">
    <source>
        <dbReference type="ARBA" id="ARBA00022658"/>
    </source>
</evidence>
<evidence type="ECO:0000256" key="3">
    <source>
        <dbReference type="ARBA" id="ARBA00022468"/>
    </source>
</evidence>
<evidence type="ECO:0000259" key="10">
    <source>
        <dbReference type="PROSITE" id="PS50018"/>
    </source>
</evidence>
<comment type="function">
    <text evidence="7">Acts both as a GTPase-activating protein (GAP) and a guanine nucleotide exchange factor (GEF), and participates in endocytosis.</text>
</comment>
<dbReference type="GO" id="GO:0030139">
    <property type="term" value="C:endocytic vesicle"/>
    <property type="evidence" value="ECO:0007669"/>
    <property type="project" value="TreeGrafter"/>
</dbReference>
<feature type="region of interest" description="Disordered" evidence="9">
    <location>
        <begin position="622"/>
        <end position="707"/>
    </location>
</feature>
<evidence type="ECO:0000256" key="9">
    <source>
        <dbReference type="SAM" id="MobiDB-lite"/>
    </source>
</evidence>
<feature type="region of interest" description="Disordered" evidence="9">
    <location>
        <begin position="463"/>
        <end position="485"/>
    </location>
</feature>
<name>A0A7R8UWV8_HERIL</name>
<evidence type="ECO:0000256" key="4">
    <source>
        <dbReference type="ARBA" id="ARBA00022583"/>
    </source>
</evidence>
<feature type="region of interest" description="Disordered" evidence="9">
    <location>
        <begin position="832"/>
        <end position="931"/>
    </location>
</feature>
<dbReference type="InParanoid" id="A0A7R8UWV8"/>
<dbReference type="GO" id="GO:0005829">
    <property type="term" value="C:cytosol"/>
    <property type="evidence" value="ECO:0007669"/>
    <property type="project" value="TreeGrafter"/>
</dbReference>
<dbReference type="GO" id="GO:0006897">
    <property type="term" value="P:endocytosis"/>
    <property type="evidence" value="ECO:0007669"/>
    <property type="project" value="UniProtKB-KW"/>
</dbReference>
<evidence type="ECO:0000256" key="8">
    <source>
        <dbReference type="ARBA" id="ARBA00068997"/>
    </source>
</evidence>
<dbReference type="InterPro" id="IPR003123">
    <property type="entry name" value="VPS9"/>
</dbReference>
<evidence type="ECO:0000256" key="2">
    <source>
        <dbReference type="ARBA" id="ARBA00008489"/>
    </source>
</evidence>
<dbReference type="Pfam" id="PF02204">
    <property type="entry name" value="VPS9"/>
    <property type="match status" value="1"/>
</dbReference>
<evidence type="ECO:0000259" key="11">
    <source>
        <dbReference type="PROSITE" id="PS51205"/>
    </source>
</evidence>
<feature type="compositionally biased region" description="Polar residues" evidence="9">
    <location>
        <begin position="912"/>
        <end position="931"/>
    </location>
</feature>
<dbReference type="FunFam" id="1.20.1050.80:FF:000001">
    <property type="entry name" value="GTPase-activating protein and VPS9 domain-containing protein 1 isoform X1"/>
    <property type="match status" value="1"/>
</dbReference>
<evidence type="ECO:0000256" key="6">
    <source>
        <dbReference type="ARBA" id="ARBA00023136"/>
    </source>
</evidence>
<dbReference type="GO" id="GO:0005085">
    <property type="term" value="F:guanyl-nucleotide exchange factor activity"/>
    <property type="evidence" value="ECO:0007669"/>
    <property type="project" value="UniProtKB-KW"/>
</dbReference>
<feature type="compositionally biased region" description="Low complexity" evidence="9">
    <location>
        <begin position="1242"/>
        <end position="1258"/>
    </location>
</feature>
<dbReference type="PROSITE" id="PS50018">
    <property type="entry name" value="RAS_GTPASE_ACTIV_2"/>
    <property type="match status" value="1"/>
</dbReference>
<dbReference type="PROSITE" id="PS51205">
    <property type="entry name" value="VPS9"/>
    <property type="match status" value="1"/>
</dbReference>
<dbReference type="Proteomes" id="UP000594454">
    <property type="component" value="Chromosome 4"/>
</dbReference>
<keyword evidence="6" id="KW-0472">Membrane</keyword>
<keyword evidence="5" id="KW-0344">Guanine-nucleotide releasing factor</keyword>
<dbReference type="OMA" id="ENHEIML"/>
<evidence type="ECO:0000313" key="12">
    <source>
        <dbReference type="EMBL" id="CAD7087399.1"/>
    </source>
</evidence>
<dbReference type="FunCoup" id="A0A7R8UWV8">
    <property type="interactions" value="2405"/>
</dbReference>
<keyword evidence="4" id="KW-0254">Endocytosis</keyword>
<feature type="compositionally biased region" description="Polar residues" evidence="9">
    <location>
        <begin position="837"/>
        <end position="862"/>
    </location>
</feature>
<dbReference type="InterPro" id="IPR045046">
    <property type="entry name" value="Vps9-like"/>
</dbReference>
<dbReference type="GO" id="GO:0016020">
    <property type="term" value="C:membrane"/>
    <property type="evidence" value="ECO:0007669"/>
    <property type="project" value="UniProtKB-SubCell"/>
</dbReference>
<sequence length="1634" mass="184046">MQSYNDGNLLQIIELAHTLRQEQLFIQNEQSTFENLIENLSRNSSTVAEIAWICAQQRQNLNDLIISRPDTGPSICCQRANRLENTKFVDAYKAKSIKYQHVIAYTELFHYLHRSPYLLAQCLSVVDRIPKMTSDILNSVVHTIATGLYGNSIHSKDIEMILKLLESLIAQIVVSENPRRMLRSGSSAFSRLYNRLHESLFSAKIFLTAALHSPVMKVLIESETMLDMDPNKAIMNLSSRERLRRFGEENTPEYEENVRKYREETINQLFYLANYFIENLTQNWSLFPSTLRWLVQTMCHLLKLAHVVDKDINEIITDMVFTNFICPAVVSPDIFGISDAPVSEQARANLIQIGQILQMMALKKYTDPDPKYLEIYRKFESNAVANLLDQLLISDNDVSIGVVAIQSQQGDFERSHVLVTQGELNTFVDFLRNVLDNDELNISGDDRRKLGKILDQLPDKLESMLNGDMNSSPGHTTSDTTNSRTKQSLLNLGKSTKNKLVKTMSLNITGSFESDDLPGVSHGYQNGNDAGLNGFSHNHHHVGAISMNNNHYGGILDENEQVLAFSVSFGDENKFQLLTEADVLKMNCIGEEIAVDPIVLTEENIEKLDKVEEAYDGLGTVLRPSHNKPGRFSVSHDDASIGNSDNLEAVSEAPSNHSVTSSLELEENDQNDNLSDMVSANVSGRGTPNISGRDTPSSQVTEGENLANQIPTPQMAKIINKTRSDIEDKFCKFEIKKLIEVDETISIISDTWSTDVLASDSETVDAIERDRNFSTPLIPSAVVLPGDNNFDPLSSAQQGQIRSSFLDTSETRSESAWSTDVLASDSEKLAEVDTDDNISITVKSEGDNSQDQEGTGRPSNAPDSPFFAPRSSNANFRTPDSPGYGSRPNQSPFVYDETNADIPAPNPAVSLARSSTRSGENSFQQNYKSTSERVSFLTASTGGSNRMRRQNSAESSISNQSLNLEDCYGQKIKAEKSNKDLIDFCDFQEDGAVGGDKKTNEPANIEDLENFPSVYEQFSEESVIHRRQSSEQRNATFDGRRNGILEFRANSDLNPRRQQSLNYENHEIIKKNSNQRMTIANADIPMTDDFKNQQNALDEMLLIQRTQELNLNRTVNNTSPKEPALGTGPKPSKSTGAIPKSISFDSSADKSERNSHIRRLNEQTVRLSNGSGTGFFNKIKQGFKSRRSNKGRLSQDEFSRNISFVVNGNLDAAECELNGRPRNGDNGFGEEDILAKYRRKVSTSSETTNSESTGGSCSVNRKNSSDIDTRLPSGILTDKTFAFLHAKKKMRKVLSSTDLHTGDFRHTTYSNASPLLIYLQIQLAQAINLHNFQQISNVSEAIRCLNTLDRVQHQKLIKELQSDILKRQSYLQYLMRYRQKLLSIIKNVEQFEDRLLRERKMCNRHLISVCVRMFLEKREPIIVKFQDEFCALTVVDEKIDLLDEFMGKLMEDLKMDGILFGMADWQLCDAKISIERILLQRLYRHVMFPNDDGDISRDEVLHNHIRKLQQIITPTHAALRISEEYLTEAPWPFAQQQISYISAYKTPREKLQCVVRCISSIVNLLQIGCDRIPAADDLLPVLIYVIIKANPPYLLSTIQYVGCFIDGKLVGQEEFNWTQFCSAVQFIKTMDYLD</sequence>
<evidence type="ECO:0000256" key="1">
    <source>
        <dbReference type="ARBA" id="ARBA00004170"/>
    </source>
</evidence>
<feature type="compositionally biased region" description="Polar residues" evidence="9">
    <location>
        <begin position="671"/>
        <end position="707"/>
    </location>
</feature>
<dbReference type="GO" id="GO:0005096">
    <property type="term" value="F:GTPase activator activity"/>
    <property type="evidence" value="ECO:0007669"/>
    <property type="project" value="UniProtKB-KW"/>
</dbReference>
<dbReference type="SMART" id="SM00167">
    <property type="entry name" value="VPS9"/>
    <property type="match status" value="1"/>
</dbReference>
<feature type="region of interest" description="Disordered" evidence="9">
    <location>
        <begin position="1239"/>
        <end position="1264"/>
    </location>
</feature>
<feature type="domain" description="VPS9" evidence="11">
    <location>
        <begin position="1495"/>
        <end position="1634"/>
    </location>
</feature>
<comment type="similarity">
    <text evidence="2">Belongs to the GAPVD1 family.</text>
</comment>
<dbReference type="GO" id="GO:0031267">
    <property type="term" value="F:small GTPase binding"/>
    <property type="evidence" value="ECO:0007669"/>
    <property type="project" value="TreeGrafter"/>
</dbReference>
<dbReference type="SUPFAM" id="SSF48350">
    <property type="entry name" value="GTPase activation domain, GAP"/>
    <property type="match status" value="1"/>
</dbReference>
<organism evidence="12 13">
    <name type="scientific">Hermetia illucens</name>
    <name type="common">Black soldier fly</name>
    <dbReference type="NCBI Taxonomy" id="343691"/>
    <lineage>
        <taxon>Eukaryota</taxon>
        <taxon>Metazoa</taxon>
        <taxon>Ecdysozoa</taxon>
        <taxon>Arthropoda</taxon>
        <taxon>Hexapoda</taxon>
        <taxon>Insecta</taxon>
        <taxon>Pterygota</taxon>
        <taxon>Neoptera</taxon>
        <taxon>Endopterygota</taxon>
        <taxon>Diptera</taxon>
        <taxon>Brachycera</taxon>
        <taxon>Stratiomyomorpha</taxon>
        <taxon>Stratiomyidae</taxon>
        <taxon>Hermetiinae</taxon>
        <taxon>Hermetia</taxon>
    </lineage>
</organism>
<accession>A0A7R8UWV8</accession>